<dbReference type="AlphaFoldDB" id="A0A381UYP9"/>
<evidence type="ECO:0000256" key="3">
    <source>
        <dbReference type="ARBA" id="ARBA00022884"/>
    </source>
</evidence>
<dbReference type="GO" id="GO:0006412">
    <property type="term" value="P:translation"/>
    <property type="evidence" value="ECO:0007669"/>
    <property type="project" value="InterPro"/>
</dbReference>
<dbReference type="InterPro" id="IPR028909">
    <property type="entry name" value="bL21-like"/>
</dbReference>
<dbReference type="InterPro" id="IPR001787">
    <property type="entry name" value="Ribosomal_bL21"/>
</dbReference>
<evidence type="ECO:0000256" key="5">
    <source>
        <dbReference type="ARBA" id="ARBA00023274"/>
    </source>
</evidence>
<evidence type="ECO:0000256" key="4">
    <source>
        <dbReference type="ARBA" id="ARBA00022980"/>
    </source>
</evidence>
<evidence type="ECO:0000313" key="6">
    <source>
        <dbReference type="EMBL" id="SVA33230.1"/>
    </source>
</evidence>
<dbReference type="NCBIfam" id="TIGR00061">
    <property type="entry name" value="L21"/>
    <property type="match status" value="1"/>
</dbReference>
<proteinExistence type="inferred from homology"/>
<dbReference type="SUPFAM" id="SSF141091">
    <property type="entry name" value="L21p-like"/>
    <property type="match status" value="1"/>
</dbReference>
<dbReference type="GO" id="GO:0005762">
    <property type="term" value="C:mitochondrial large ribosomal subunit"/>
    <property type="evidence" value="ECO:0007669"/>
    <property type="project" value="TreeGrafter"/>
</dbReference>
<keyword evidence="3" id="KW-0694">RNA-binding</keyword>
<dbReference type="Pfam" id="PF00829">
    <property type="entry name" value="Ribosomal_L21p"/>
    <property type="match status" value="1"/>
</dbReference>
<dbReference type="InterPro" id="IPR036164">
    <property type="entry name" value="bL21-like_sf"/>
</dbReference>
<protein>
    <recommendedName>
        <fullName evidence="7">50S ribosomal protein L21</fullName>
    </recommendedName>
</protein>
<evidence type="ECO:0000256" key="2">
    <source>
        <dbReference type="ARBA" id="ARBA00022730"/>
    </source>
</evidence>
<dbReference type="GO" id="GO:0019843">
    <property type="term" value="F:rRNA binding"/>
    <property type="evidence" value="ECO:0007669"/>
    <property type="project" value="UniProtKB-KW"/>
</dbReference>
<dbReference type="GO" id="GO:0003735">
    <property type="term" value="F:structural constituent of ribosome"/>
    <property type="evidence" value="ECO:0007669"/>
    <property type="project" value="InterPro"/>
</dbReference>
<name>A0A381UYP9_9ZZZZ</name>
<feature type="non-terminal residue" evidence="6">
    <location>
        <position position="1"/>
    </location>
</feature>
<dbReference type="HAMAP" id="MF_01363">
    <property type="entry name" value="Ribosomal_bL21"/>
    <property type="match status" value="1"/>
</dbReference>
<dbReference type="InterPro" id="IPR018258">
    <property type="entry name" value="Ribosomal_bL21_CS"/>
</dbReference>
<evidence type="ECO:0000256" key="1">
    <source>
        <dbReference type="ARBA" id="ARBA00008563"/>
    </source>
</evidence>
<dbReference type="PROSITE" id="PS01169">
    <property type="entry name" value="RIBOSOMAL_L21"/>
    <property type="match status" value="1"/>
</dbReference>
<keyword evidence="5" id="KW-0687">Ribonucleoprotein</keyword>
<comment type="similarity">
    <text evidence="1">Belongs to the bacterial ribosomal protein bL21 family.</text>
</comment>
<evidence type="ECO:0008006" key="7">
    <source>
        <dbReference type="Google" id="ProtNLM"/>
    </source>
</evidence>
<accession>A0A381UYP9</accession>
<dbReference type="EMBL" id="UINC01007421">
    <property type="protein sequence ID" value="SVA33230.1"/>
    <property type="molecule type" value="Genomic_DNA"/>
</dbReference>
<gene>
    <name evidence="6" type="ORF">METZ01_LOCUS86084</name>
</gene>
<sequence length="107" mass="11985">VFAIIQAAGHQVKVEPGKHIDVDRLSMDTGTEVTFDQVLLVSRNDGSVVSGRPNIEGARVVGIVDTHHRGRKVRVFKFKRRKGMRRTQGHRTDLTRIRITDIATDAD</sequence>
<reference evidence="6" key="1">
    <citation type="submission" date="2018-05" db="EMBL/GenBank/DDBJ databases">
        <authorList>
            <person name="Lanie J.A."/>
            <person name="Ng W.-L."/>
            <person name="Kazmierczak K.M."/>
            <person name="Andrzejewski T.M."/>
            <person name="Davidsen T.M."/>
            <person name="Wayne K.J."/>
            <person name="Tettelin H."/>
            <person name="Glass J.I."/>
            <person name="Rusch D."/>
            <person name="Podicherti R."/>
            <person name="Tsui H.-C.T."/>
            <person name="Winkler M.E."/>
        </authorList>
    </citation>
    <scope>NUCLEOTIDE SEQUENCE</scope>
</reference>
<organism evidence="6">
    <name type="scientific">marine metagenome</name>
    <dbReference type="NCBI Taxonomy" id="408172"/>
    <lineage>
        <taxon>unclassified sequences</taxon>
        <taxon>metagenomes</taxon>
        <taxon>ecological metagenomes</taxon>
    </lineage>
</organism>
<keyword evidence="4" id="KW-0689">Ribosomal protein</keyword>
<dbReference type="PANTHER" id="PTHR21349:SF0">
    <property type="entry name" value="LARGE RIBOSOMAL SUBUNIT PROTEIN BL21M"/>
    <property type="match status" value="1"/>
</dbReference>
<keyword evidence="2" id="KW-0699">rRNA-binding</keyword>
<dbReference type="PANTHER" id="PTHR21349">
    <property type="entry name" value="50S RIBOSOMAL PROTEIN L21"/>
    <property type="match status" value="1"/>
</dbReference>